<dbReference type="Gene3D" id="1.10.630.10">
    <property type="entry name" value="Cytochrome P450"/>
    <property type="match status" value="1"/>
</dbReference>
<protein>
    <recommendedName>
        <fullName evidence="4">Cytochrome P450</fullName>
    </recommendedName>
</protein>
<gene>
    <name evidence="2" type="ORF">F2Q69_00027697</name>
</gene>
<comment type="caution">
    <text evidence="2">The sequence shown here is derived from an EMBL/GenBank/DDBJ whole genome shotgun (WGS) entry which is preliminary data.</text>
</comment>
<organism evidence="2 3">
    <name type="scientific">Brassica cretica</name>
    <name type="common">Mustard</name>
    <dbReference type="NCBI Taxonomy" id="69181"/>
    <lineage>
        <taxon>Eukaryota</taxon>
        <taxon>Viridiplantae</taxon>
        <taxon>Streptophyta</taxon>
        <taxon>Embryophyta</taxon>
        <taxon>Tracheophyta</taxon>
        <taxon>Spermatophyta</taxon>
        <taxon>Magnoliopsida</taxon>
        <taxon>eudicotyledons</taxon>
        <taxon>Gunneridae</taxon>
        <taxon>Pentapetalae</taxon>
        <taxon>rosids</taxon>
        <taxon>malvids</taxon>
        <taxon>Brassicales</taxon>
        <taxon>Brassicaceae</taxon>
        <taxon>Brassiceae</taxon>
        <taxon>Brassica</taxon>
    </lineage>
</organism>
<dbReference type="Pfam" id="PF00067">
    <property type="entry name" value="p450"/>
    <property type="match status" value="1"/>
</dbReference>
<comment type="similarity">
    <text evidence="1">Belongs to the cytochrome P450 family.</text>
</comment>
<dbReference type="InterPro" id="IPR017972">
    <property type="entry name" value="Cyt_P450_CS"/>
</dbReference>
<sequence length="72" mass="8078">MDPPDKDPDPDTLKFPGYPIRSRPSAGRTYMPFGVGSRLCLGAEFAKLQIQVVNEDIDYSTSEVYTHVSTWI</sequence>
<dbReference type="Proteomes" id="UP000712600">
    <property type="component" value="Unassembled WGS sequence"/>
</dbReference>
<name>A0A8S9S3J5_BRACR</name>
<dbReference type="InterPro" id="IPR036396">
    <property type="entry name" value="Cyt_P450_sf"/>
</dbReference>
<evidence type="ECO:0000313" key="3">
    <source>
        <dbReference type="Proteomes" id="UP000712600"/>
    </source>
</evidence>
<dbReference type="EMBL" id="QGKX02000088">
    <property type="protein sequence ID" value="KAF3587313.1"/>
    <property type="molecule type" value="Genomic_DNA"/>
</dbReference>
<accession>A0A8S9S3J5</accession>
<dbReference type="GO" id="GO:0016705">
    <property type="term" value="F:oxidoreductase activity, acting on paired donors, with incorporation or reduction of molecular oxygen"/>
    <property type="evidence" value="ECO:0007669"/>
    <property type="project" value="InterPro"/>
</dbReference>
<evidence type="ECO:0000313" key="2">
    <source>
        <dbReference type="EMBL" id="KAF3587313.1"/>
    </source>
</evidence>
<evidence type="ECO:0000256" key="1">
    <source>
        <dbReference type="RuleBase" id="RU000461"/>
    </source>
</evidence>
<dbReference type="GO" id="GO:0005506">
    <property type="term" value="F:iron ion binding"/>
    <property type="evidence" value="ECO:0007669"/>
    <property type="project" value="InterPro"/>
</dbReference>
<dbReference type="AlphaFoldDB" id="A0A8S9S3J5"/>
<evidence type="ECO:0008006" key="4">
    <source>
        <dbReference type="Google" id="ProtNLM"/>
    </source>
</evidence>
<dbReference type="SUPFAM" id="SSF48264">
    <property type="entry name" value="Cytochrome P450"/>
    <property type="match status" value="1"/>
</dbReference>
<reference evidence="2" key="1">
    <citation type="submission" date="2019-12" db="EMBL/GenBank/DDBJ databases">
        <title>Genome sequencing and annotation of Brassica cretica.</title>
        <authorList>
            <person name="Studholme D.J."/>
            <person name="Sarris P."/>
        </authorList>
    </citation>
    <scope>NUCLEOTIDE SEQUENCE</scope>
    <source>
        <strain evidence="2">PFS-109/04</strain>
        <tissue evidence="2">Leaf</tissue>
    </source>
</reference>
<dbReference type="GO" id="GO:0004497">
    <property type="term" value="F:monooxygenase activity"/>
    <property type="evidence" value="ECO:0007669"/>
    <property type="project" value="UniProtKB-KW"/>
</dbReference>
<keyword evidence="1" id="KW-0479">Metal-binding</keyword>
<keyword evidence="1" id="KW-0408">Iron</keyword>
<keyword evidence="1" id="KW-0503">Monooxygenase</keyword>
<dbReference type="InterPro" id="IPR001128">
    <property type="entry name" value="Cyt_P450"/>
</dbReference>
<keyword evidence="1" id="KW-0560">Oxidoreductase</keyword>
<proteinExistence type="inferred from homology"/>
<dbReference type="GO" id="GO:0020037">
    <property type="term" value="F:heme binding"/>
    <property type="evidence" value="ECO:0007669"/>
    <property type="project" value="InterPro"/>
</dbReference>
<keyword evidence="1" id="KW-0349">Heme</keyword>
<dbReference type="PROSITE" id="PS00086">
    <property type="entry name" value="CYTOCHROME_P450"/>
    <property type="match status" value="1"/>
</dbReference>